<reference evidence="2 3" key="1">
    <citation type="submission" date="2019-01" db="EMBL/GenBank/DDBJ databases">
        <title>Complete genome sequence of Pantoea phage vB_PagM_LIET2.</title>
        <authorList>
            <person name="Truncaite L."/>
            <person name="Simoliuniene M."/>
            <person name="Kazlauskas D."/>
            <person name="Meskys R."/>
            <person name="Simoliunas E."/>
        </authorList>
    </citation>
    <scope>NUCLEOTIDE SEQUENCE [LARGE SCALE GENOMIC DNA]</scope>
</reference>
<dbReference type="EMBL" id="MK388689">
    <property type="protein sequence ID" value="QAX92357.1"/>
    <property type="molecule type" value="Genomic_DNA"/>
</dbReference>
<evidence type="ECO:0000313" key="3">
    <source>
        <dbReference type="Proteomes" id="UP000289486"/>
    </source>
</evidence>
<keyword evidence="1" id="KW-1133">Transmembrane helix</keyword>
<organism evidence="2 3">
    <name type="scientific">Pantoea phage vB_PagM_LIET2</name>
    <dbReference type="NCBI Taxonomy" id="2508071"/>
    <lineage>
        <taxon>Viruses</taxon>
        <taxon>Duplodnaviria</taxon>
        <taxon>Heunggongvirae</taxon>
        <taxon>Uroviricota</taxon>
        <taxon>Caudoviricetes</taxon>
        <taxon>Lietduovirus</taxon>
        <taxon>Lietduovirus LIET2</taxon>
    </lineage>
</organism>
<dbReference type="Proteomes" id="UP000289486">
    <property type="component" value="Segment"/>
</dbReference>
<keyword evidence="1" id="KW-0812">Transmembrane</keyword>
<name>A0A411AW74_9CAUD</name>
<evidence type="ECO:0000313" key="2">
    <source>
        <dbReference type="EMBL" id="QAX92357.1"/>
    </source>
</evidence>
<proteinExistence type="predicted"/>
<keyword evidence="3" id="KW-1185">Reference proteome</keyword>
<protein>
    <submittedName>
        <fullName evidence="2">Uncharacterized protein</fullName>
    </submittedName>
</protein>
<gene>
    <name evidence="2" type="ORF">LIET2_gp105</name>
</gene>
<feature type="transmembrane region" description="Helical" evidence="1">
    <location>
        <begin position="6"/>
        <end position="22"/>
    </location>
</feature>
<keyword evidence="1" id="KW-0472">Membrane</keyword>
<accession>A0A411AW74</accession>
<sequence>MTGSEIAILFVAILYWMGDLFRIANTPMTDGGKLFIGGVRLVVYAGFICWFISGNW</sequence>
<evidence type="ECO:0000256" key="1">
    <source>
        <dbReference type="SAM" id="Phobius"/>
    </source>
</evidence>
<feature type="transmembrane region" description="Helical" evidence="1">
    <location>
        <begin position="34"/>
        <end position="53"/>
    </location>
</feature>